<reference evidence="2 3" key="1">
    <citation type="journal article" date="2021" name="J. Hered.">
        <title>A chromosome-level genome assembly of the parasitoid wasp, Cotesia glomerata (Hymenoptera: Braconidae).</title>
        <authorList>
            <person name="Pinto B.J."/>
            <person name="Weis J.J."/>
            <person name="Gamble T."/>
            <person name="Ode P.J."/>
            <person name="Paul R."/>
            <person name="Zaspel J.M."/>
        </authorList>
    </citation>
    <scope>NUCLEOTIDE SEQUENCE [LARGE SCALE GENOMIC DNA]</scope>
    <source>
        <strain evidence="2">CgM1</strain>
    </source>
</reference>
<feature type="compositionally biased region" description="Polar residues" evidence="1">
    <location>
        <begin position="1400"/>
        <end position="1409"/>
    </location>
</feature>
<gene>
    <name evidence="2" type="ORF">KQX54_012036</name>
</gene>
<feature type="compositionally biased region" description="Basic and acidic residues" evidence="1">
    <location>
        <begin position="1354"/>
        <end position="1365"/>
    </location>
</feature>
<feature type="compositionally biased region" description="Low complexity" evidence="1">
    <location>
        <begin position="1417"/>
        <end position="1429"/>
    </location>
</feature>
<feature type="compositionally biased region" description="Polar residues" evidence="1">
    <location>
        <begin position="795"/>
        <end position="825"/>
    </location>
</feature>
<protein>
    <submittedName>
        <fullName evidence="2">Uncharacterized protein</fullName>
    </submittedName>
</protein>
<feature type="compositionally biased region" description="Acidic residues" evidence="1">
    <location>
        <begin position="987"/>
        <end position="999"/>
    </location>
</feature>
<feature type="compositionally biased region" description="Basic and acidic residues" evidence="1">
    <location>
        <begin position="846"/>
        <end position="855"/>
    </location>
</feature>
<feature type="compositionally biased region" description="Basic and acidic residues" evidence="1">
    <location>
        <begin position="1043"/>
        <end position="1069"/>
    </location>
</feature>
<feature type="compositionally biased region" description="Basic and acidic residues" evidence="1">
    <location>
        <begin position="1194"/>
        <end position="1206"/>
    </location>
</feature>
<feature type="compositionally biased region" description="Low complexity" evidence="1">
    <location>
        <begin position="1083"/>
        <end position="1094"/>
    </location>
</feature>
<feature type="compositionally biased region" description="Low complexity" evidence="1">
    <location>
        <begin position="945"/>
        <end position="970"/>
    </location>
</feature>
<feature type="compositionally biased region" description="Polar residues" evidence="1">
    <location>
        <begin position="1261"/>
        <end position="1270"/>
    </location>
</feature>
<name>A0AAV7INC0_COTGL</name>
<feature type="compositionally biased region" description="Basic and acidic residues" evidence="1">
    <location>
        <begin position="867"/>
        <end position="882"/>
    </location>
</feature>
<sequence>MVNLAGSNINQSLNTLENFVGKFILWRGLFQKHLDYDNDSVSVYLVKKNPDLVITSLFQRFNGERKTNYDNVKKLSTVVENDCFNAYVIGRNVKSLTNLNPKLKHTPVHYNDMATVYNEYVKKLNDFVNESTNSIVYVSKSNVKHTVSIDKLIEQLNVLIQADECNTYGREILTRYKTDLTKFLPRGFYDNSSVLPITVLNDYDADDDSSTNISSLQTVSTYTRSSASTYSSSSEVSVGDKGVSQFPQECDKSVKIQNGNLDLDSVEGNMMYSYSFCNNDNFRRLQFVGVNVRLSGGRESDDGRDPLTIEELNEDDGGRLEGYALENEEGNLECLKMEGINDDKVGKIEIGEEKGEEAKEDNEEVCSGDDDDEVVRKRRKIEDASELVRQNANIDDLELEKEDEIEVKSENCELVHQNENFDDLEPEIKVKAEICELGHQNDNIDDLEPKKEPEIEVKAEICELVHQNANIDDLEPKKEPEIEVKAEICELVHQHANCDDLEQKIDENLETVKIDENLIIIVKKNFLNTMNFNKKVGNLATNVSVDESIEALITFMCDVLNDADKYRKILEDEYNDCKSELQKKTSSVFHDDYTRIEQLCDKFRTQLKRFSKAFTQDYLDILTVALELYNLRVEHGSAMKEYDRFELEDKKFVKKATNLARKIERIIKKHDKLAVVYNTQIDKLDTFHKHLEKQLIIYTTNYGRKFVIPVKDYIAEFRSIKSDETTKKKGEIISDHLNDMLKRMSGNGDGSPLIRISKLEDVNFDHNAKDERKRKSEGSESDEAKKSKAARSDKPSSNGTQIPRSSAGNQYNDQPNVQRSSNASQEKMKHSDGLGSGSASLASKLDPNDRSRPETLTKSIYRSTKSKTAEDIREDKRKEQSNRLKSKSQNLVMSRRGVPQDLGEETDSDAVNYNQNENSSSSENSEPGNQNIAPTSSLKSDVTASNSESSYSYLEGSSESEPASLASEFENIGETGIINSQQIMDYPETDEEEIDESDDKLENDSTLEHLRNEELTTDLDPNDESSPKSFTENRYKGNRSKTHKDIREERKKNSKDKLQDLVIKRRGVEEEFGEESDSDAVIDSQNKNSSSSDNSESDDKFEPSKRTKVKFDLKKKDLDDKDRLQSKIDEMRKNLRKKRKINPEYPQISRPQVDDMVNKGLTVYKPTIFDRLLELERQKKIKKELISSGSVTKDPVKLDRERHQEKNSASISESKIAPISKLKSDIVASDSESSNSDSEDGSESESASSASESEEIGETGMINSQQNTKNPETDGKGIDDSHAARKIDGPVEHLRSRGLTTHMDPNDGSSSERSTKNKYKGNRSKTHEDIRENIREERKKNSKDKSQNLVIKRRGVEEEFRKESDSDVVNDSLSENSSSSDNSEPDNKKRAPEKRLESDVTASELQGLQSDDKGSSDSDGSSDLTNDSGRLAQKRHREKNDDPDYDVLENFAPISKKKLVSRRRLKSDVSASDSESSDFDSASGDYDSKSSDSD</sequence>
<feature type="compositionally biased region" description="Basic and acidic residues" evidence="1">
    <location>
        <begin position="1325"/>
        <end position="1346"/>
    </location>
</feature>
<keyword evidence="3" id="KW-1185">Reference proteome</keyword>
<organism evidence="2 3">
    <name type="scientific">Cotesia glomerata</name>
    <name type="common">Lepidopteran parasitic wasp</name>
    <name type="synonym">Apanteles glomeratus</name>
    <dbReference type="NCBI Taxonomy" id="32391"/>
    <lineage>
        <taxon>Eukaryota</taxon>
        <taxon>Metazoa</taxon>
        <taxon>Ecdysozoa</taxon>
        <taxon>Arthropoda</taxon>
        <taxon>Hexapoda</taxon>
        <taxon>Insecta</taxon>
        <taxon>Pterygota</taxon>
        <taxon>Neoptera</taxon>
        <taxon>Endopterygota</taxon>
        <taxon>Hymenoptera</taxon>
        <taxon>Apocrita</taxon>
        <taxon>Ichneumonoidea</taxon>
        <taxon>Braconidae</taxon>
        <taxon>Microgastrinae</taxon>
        <taxon>Cotesia</taxon>
    </lineage>
</organism>
<dbReference type="Proteomes" id="UP000826195">
    <property type="component" value="Unassembled WGS sequence"/>
</dbReference>
<feature type="compositionally biased region" description="Basic and acidic residues" evidence="1">
    <location>
        <begin position="1000"/>
        <end position="1014"/>
    </location>
</feature>
<comment type="caution">
    <text evidence="2">The sequence shown here is derived from an EMBL/GenBank/DDBJ whole genome shotgun (WGS) entry which is preliminary data.</text>
</comment>
<feature type="compositionally biased region" description="Polar residues" evidence="1">
    <location>
        <begin position="927"/>
        <end position="944"/>
    </location>
</feature>
<feature type="compositionally biased region" description="Low complexity" evidence="1">
    <location>
        <begin position="1468"/>
        <end position="1485"/>
    </location>
</feature>
<feature type="compositionally biased region" description="Basic and acidic residues" evidence="1">
    <location>
        <begin position="1385"/>
        <end position="1398"/>
    </location>
</feature>
<feature type="compositionally biased region" description="Basic and acidic residues" evidence="1">
    <location>
        <begin position="1271"/>
        <end position="1295"/>
    </location>
</feature>
<proteinExistence type="predicted"/>
<feature type="compositionally biased region" description="Acidic residues" evidence="1">
    <location>
        <begin position="1070"/>
        <end position="1080"/>
    </location>
</feature>
<evidence type="ECO:0000256" key="1">
    <source>
        <dbReference type="SAM" id="MobiDB-lite"/>
    </source>
</evidence>
<accession>A0AAV7INC0</accession>
<dbReference type="EMBL" id="JAHXZJ010001119">
    <property type="protein sequence ID" value="KAH0554637.1"/>
    <property type="molecule type" value="Genomic_DNA"/>
</dbReference>
<evidence type="ECO:0000313" key="3">
    <source>
        <dbReference type="Proteomes" id="UP000826195"/>
    </source>
</evidence>
<feature type="compositionally biased region" description="Basic and acidic residues" evidence="1">
    <location>
        <begin position="1097"/>
        <end position="1133"/>
    </location>
</feature>
<feature type="region of interest" description="Disordered" evidence="1">
    <location>
        <begin position="765"/>
        <end position="1153"/>
    </location>
</feature>
<feature type="compositionally biased region" description="Basic and acidic residues" evidence="1">
    <location>
        <begin position="765"/>
        <end position="794"/>
    </location>
</feature>
<evidence type="ECO:0000313" key="2">
    <source>
        <dbReference type="EMBL" id="KAH0554637.1"/>
    </source>
</evidence>
<feature type="region of interest" description="Disordered" evidence="1">
    <location>
        <begin position="1183"/>
        <end position="1447"/>
    </location>
</feature>
<feature type="compositionally biased region" description="Low complexity" evidence="1">
    <location>
        <begin position="916"/>
        <end position="926"/>
    </location>
</feature>
<feature type="compositionally biased region" description="Low complexity" evidence="1">
    <location>
        <begin position="1367"/>
        <end position="1382"/>
    </location>
</feature>
<feature type="region of interest" description="Disordered" evidence="1">
    <location>
        <begin position="1460"/>
        <end position="1494"/>
    </location>
</feature>